<reference evidence="3 4" key="1">
    <citation type="submission" date="2014-04" db="EMBL/GenBank/DDBJ databases">
        <authorList>
            <consortium name="DOE Joint Genome Institute"/>
            <person name="Kuo A."/>
            <person name="Ruytinx J."/>
            <person name="Rineau F."/>
            <person name="Colpaert J."/>
            <person name="Kohler A."/>
            <person name="Nagy L.G."/>
            <person name="Floudas D."/>
            <person name="Copeland A."/>
            <person name="Barry K.W."/>
            <person name="Cichocki N."/>
            <person name="Veneault-Fourrey C."/>
            <person name="LaButti K."/>
            <person name="Lindquist E.A."/>
            <person name="Lipzen A."/>
            <person name="Lundell T."/>
            <person name="Morin E."/>
            <person name="Murat C."/>
            <person name="Sun H."/>
            <person name="Tunlid A."/>
            <person name="Henrissat B."/>
            <person name="Grigoriev I.V."/>
            <person name="Hibbett D.S."/>
            <person name="Martin F."/>
            <person name="Nordberg H.P."/>
            <person name="Cantor M.N."/>
            <person name="Hua S.X."/>
        </authorList>
    </citation>
    <scope>NUCLEOTIDE SEQUENCE [LARGE SCALE GENOMIC DNA]</scope>
    <source>
        <strain evidence="3 4">UH-Slu-Lm8-n1</strain>
    </source>
</reference>
<dbReference type="InParanoid" id="A0A0D0AI08"/>
<evidence type="ECO:0000256" key="2">
    <source>
        <dbReference type="ARBA" id="ARBA00022803"/>
    </source>
</evidence>
<organism evidence="3 4">
    <name type="scientific">Suillus luteus UH-Slu-Lm8-n1</name>
    <dbReference type="NCBI Taxonomy" id="930992"/>
    <lineage>
        <taxon>Eukaryota</taxon>
        <taxon>Fungi</taxon>
        <taxon>Dikarya</taxon>
        <taxon>Basidiomycota</taxon>
        <taxon>Agaricomycotina</taxon>
        <taxon>Agaricomycetes</taxon>
        <taxon>Agaricomycetidae</taxon>
        <taxon>Boletales</taxon>
        <taxon>Suillineae</taxon>
        <taxon>Suillaceae</taxon>
        <taxon>Suillus</taxon>
    </lineage>
</organism>
<dbReference type="Gene3D" id="1.25.40.10">
    <property type="entry name" value="Tetratricopeptide repeat domain"/>
    <property type="match status" value="1"/>
</dbReference>
<dbReference type="Proteomes" id="UP000054485">
    <property type="component" value="Unassembled WGS sequence"/>
</dbReference>
<gene>
    <name evidence="3" type="ORF">CY34DRAFT_257233</name>
</gene>
<accession>A0A0D0AI08</accession>
<dbReference type="OrthoDB" id="2690097at2759"/>
<dbReference type="SUPFAM" id="SSF48452">
    <property type="entry name" value="TPR-like"/>
    <property type="match status" value="1"/>
</dbReference>
<keyword evidence="4" id="KW-1185">Reference proteome</keyword>
<dbReference type="HOGENOM" id="CLU_1462254_0_0_1"/>
<name>A0A0D0AI08_9AGAM</name>
<reference evidence="4" key="2">
    <citation type="submission" date="2015-01" db="EMBL/GenBank/DDBJ databases">
        <title>Evolutionary Origins and Diversification of the Mycorrhizal Mutualists.</title>
        <authorList>
            <consortium name="DOE Joint Genome Institute"/>
            <consortium name="Mycorrhizal Genomics Consortium"/>
            <person name="Kohler A."/>
            <person name="Kuo A."/>
            <person name="Nagy L.G."/>
            <person name="Floudas D."/>
            <person name="Copeland A."/>
            <person name="Barry K.W."/>
            <person name="Cichocki N."/>
            <person name="Veneault-Fourrey C."/>
            <person name="LaButti K."/>
            <person name="Lindquist E.A."/>
            <person name="Lipzen A."/>
            <person name="Lundell T."/>
            <person name="Morin E."/>
            <person name="Murat C."/>
            <person name="Riley R."/>
            <person name="Ohm R."/>
            <person name="Sun H."/>
            <person name="Tunlid A."/>
            <person name="Henrissat B."/>
            <person name="Grigoriev I.V."/>
            <person name="Hibbett D.S."/>
            <person name="Martin F."/>
        </authorList>
    </citation>
    <scope>NUCLEOTIDE SEQUENCE [LARGE SCALE GENOMIC DNA]</scope>
    <source>
        <strain evidence="4">UH-Slu-Lm8-n1</strain>
    </source>
</reference>
<evidence type="ECO:0000313" key="3">
    <source>
        <dbReference type="EMBL" id="KIK31658.1"/>
    </source>
</evidence>
<dbReference type="STRING" id="930992.A0A0D0AI08"/>
<dbReference type="GO" id="GO:0051879">
    <property type="term" value="F:Hsp90 protein binding"/>
    <property type="evidence" value="ECO:0007669"/>
    <property type="project" value="TreeGrafter"/>
</dbReference>
<keyword evidence="1" id="KW-0677">Repeat</keyword>
<protein>
    <submittedName>
        <fullName evidence="3">Uncharacterized protein</fullName>
    </submittedName>
</protein>
<sequence length="185" mass="20569">MQILAITTARHACVTGDLSTAEHLLTQDIHTDANNYTLYAHRSFVMARKHDWDHALEDAIKSVSIQPSSTGYISKGIALCGKGHVQEARAAFDVASIFMKEDSATYHFLLLIKINTMKQCCSSKNSPPLLQIPILGVVSWKHILMFSSELKPWVTRVSTKPPITSLPPSMLVLPHPNSFTKLMRT</sequence>
<dbReference type="EMBL" id="KN836772">
    <property type="protein sequence ID" value="KIK31658.1"/>
    <property type="molecule type" value="Genomic_DNA"/>
</dbReference>
<evidence type="ECO:0000313" key="4">
    <source>
        <dbReference type="Proteomes" id="UP000054485"/>
    </source>
</evidence>
<dbReference type="PANTHER" id="PTHR22904">
    <property type="entry name" value="TPR REPEAT CONTAINING PROTEIN"/>
    <property type="match status" value="1"/>
</dbReference>
<dbReference type="PANTHER" id="PTHR22904:SF523">
    <property type="entry name" value="STRESS-INDUCED-PHOSPHOPROTEIN 1"/>
    <property type="match status" value="1"/>
</dbReference>
<keyword evidence="2" id="KW-0802">TPR repeat</keyword>
<dbReference type="AlphaFoldDB" id="A0A0D0AI08"/>
<dbReference type="InterPro" id="IPR011990">
    <property type="entry name" value="TPR-like_helical_dom_sf"/>
</dbReference>
<evidence type="ECO:0000256" key="1">
    <source>
        <dbReference type="ARBA" id="ARBA00022737"/>
    </source>
</evidence>
<proteinExistence type="predicted"/>